<organism evidence="2 3">
    <name type="scientific">Agrococcus terreus</name>
    <dbReference type="NCBI Taxonomy" id="574649"/>
    <lineage>
        <taxon>Bacteria</taxon>
        <taxon>Bacillati</taxon>
        <taxon>Actinomycetota</taxon>
        <taxon>Actinomycetes</taxon>
        <taxon>Micrococcales</taxon>
        <taxon>Microbacteriaceae</taxon>
        <taxon>Agrococcus</taxon>
    </lineage>
</organism>
<evidence type="ECO:0008006" key="4">
    <source>
        <dbReference type="Google" id="ProtNLM"/>
    </source>
</evidence>
<accession>A0ABQ2KGT5</accession>
<feature type="chain" id="PRO_5046494480" description="Beta/Gamma crystallin" evidence="1">
    <location>
        <begin position="28"/>
        <end position="114"/>
    </location>
</feature>
<evidence type="ECO:0000256" key="1">
    <source>
        <dbReference type="SAM" id="SignalP"/>
    </source>
</evidence>
<dbReference type="Proteomes" id="UP000626982">
    <property type="component" value="Unassembled WGS sequence"/>
</dbReference>
<gene>
    <name evidence="2" type="ORF">GCM10010968_10240</name>
</gene>
<evidence type="ECO:0000313" key="3">
    <source>
        <dbReference type="Proteomes" id="UP000626982"/>
    </source>
</evidence>
<sequence>MKSLRSAALVVLAAAAMVFGVATPAHAGTIPVRRFVCSPGSLPQVTFQVGANWLGIVDIGLYGGTTAYTGARNYLYSFRSAGTFRHTAAASNYWMAAHGAGDIRVTGVRCIRAV</sequence>
<protein>
    <recommendedName>
        <fullName evidence="4">Beta/Gamma crystallin</fullName>
    </recommendedName>
</protein>
<comment type="caution">
    <text evidence="2">The sequence shown here is derived from an EMBL/GenBank/DDBJ whole genome shotgun (WGS) entry which is preliminary data.</text>
</comment>
<keyword evidence="1" id="KW-0732">Signal</keyword>
<proteinExistence type="predicted"/>
<keyword evidence="3" id="KW-1185">Reference proteome</keyword>
<dbReference type="EMBL" id="BMLM01000001">
    <property type="protein sequence ID" value="GGN81434.1"/>
    <property type="molecule type" value="Genomic_DNA"/>
</dbReference>
<reference evidence="3" key="1">
    <citation type="journal article" date="2019" name="Int. J. Syst. Evol. Microbiol.">
        <title>The Global Catalogue of Microorganisms (GCM) 10K type strain sequencing project: providing services to taxonomists for standard genome sequencing and annotation.</title>
        <authorList>
            <consortium name="The Broad Institute Genomics Platform"/>
            <consortium name="The Broad Institute Genome Sequencing Center for Infectious Disease"/>
            <person name="Wu L."/>
            <person name="Ma J."/>
        </authorList>
    </citation>
    <scope>NUCLEOTIDE SEQUENCE [LARGE SCALE GENOMIC DNA]</scope>
    <source>
        <strain evidence="3">CGMCC 1.6960</strain>
    </source>
</reference>
<name>A0ABQ2KGT5_9MICO</name>
<feature type="signal peptide" evidence="1">
    <location>
        <begin position="1"/>
        <end position="27"/>
    </location>
</feature>
<dbReference type="RefSeq" id="WP_188716735.1">
    <property type="nucleotide sequence ID" value="NZ_BAABBD010000002.1"/>
</dbReference>
<evidence type="ECO:0000313" key="2">
    <source>
        <dbReference type="EMBL" id="GGN81434.1"/>
    </source>
</evidence>